<sequence>MCAMGNIYKNS</sequence>
<protein>
    <submittedName>
        <fullName evidence="1">Uncharacterized protein</fullName>
    </submittedName>
</protein>
<organism evidence="1">
    <name type="scientific">Lepeophtheirus salmonis</name>
    <name type="common">Salmon louse</name>
    <name type="synonym">Caligus salmonis</name>
    <dbReference type="NCBI Taxonomy" id="72036"/>
    <lineage>
        <taxon>Eukaryota</taxon>
        <taxon>Metazoa</taxon>
        <taxon>Ecdysozoa</taxon>
        <taxon>Arthropoda</taxon>
        <taxon>Crustacea</taxon>
        <taxon>Multicrustacea</taxon>
        <taxon>Hexanauplia</taxon>
        <taxon>Copepoda</taxon>
        <taxon>Siphonostomatoida</taxon>
        <taxon>Caligidae</taxon>
        <taxon>Lepeophtheirus</taxon>
    </lineage>
</organism>
<proteinExistence type="predicted"/>
<dbReference type="EMBL" id="HACA01004869">
    <property type="protein sequence ID" value="CDW22230.1"/>
    <property type="molecule type" value="Transcribed_RNA"/>
</dbReference>
<reference evidence="1" key="1">
    <citation type="submission" date="2014-05" db="EMBL/GenBank/DDBJ databases">
        <authorList>
            <person name="Chronopoulou M."/>
        </authorList>
    </citation>
    <scope>NUCLEOTIDE SEQUENCE</scope>
    <source>
        <tissue evidence="1">Whole organism</tissue>
    </source>
</reference>
<evidence type="ECO:0000313" key="1">
    <source>
        <dbReference type="EMBL" id="CDW22230.1"/>
    </source>
</evidence>
<name>A0A0K2T8U9_LEPSM</name>
<accession>A0A0K2T8U9</accession>